<organism evidence="1 2">
    <name type="scientific">Aurantiacibacter gangjinensis</name>
    <dbReference type="NCBI Taxonomy" id="502682"/>
    <lineage>
        <taxon>Bacteria</taxon>
        <taxon>Pseudomonadati</taxon>
        <taxon>Pseudomonadota</taxon>
        <taxon>Alphaproteobacteria</taxon>
        <taxon>Sphingomonadales</taxon>
        <taxon>Erythrobacteraceae</taxon>
        <taxon>Aurantiacibacter</taxon>
    </lineage>
</organism>
<reference evidence="1 2" key="1">
    <citation type="submission" date="2015-04" db="EMBL/GenBank/DDBJ databases">
        <title>The draft genome sequence of Erythrobacr gangjinensis K7-2.</title>
        <authorList>
            <person name="Zhuang L."/>
            <person name="Liu Y."/>
            <person name="Shao Z."/>
        </authorList>
    </citation>
    <scope>NUCLEOTIDE SEQUENCE [LARGE SCALE GENOMIC DNA]</scope>
    <source>
        <strain evidence="1 2">K7-2</strain>
    </source>
</reference>
<protein>
    <submittedName>
        <fullName evidence="1">Uncharacterized protein</fullName>
    </submittedName>
</protein>
<name>A0A0G9MKX5_9SPHN</name>
<dbReference type="Proteomes" id="UP000053070">
    <property type="component" value="Unassembled WGS sequence"/>
</dbReference>
<dbReference type="RefSeq" id="WP_047006692.1">
    <property type="nucleotide sequence ID" value="NZ_CP018097.1"/>
</dbReference>
<proteinExistence type="predicted"/>
<keyword evidence="2" id="KW-1185">Reference proteome</keyword>
<dbReference type="KEGG" id="egn:BMF35_a0387"/>
<evidence type="ECO:0000313" key="1">
    <source>
        <dbReference type="EMBL" id="KLE31340.1"/>
    </source>
</evidence>
<evidence type="ECO:0000313" key="2">
    <source>
        <dbReference type="Proteomes" id="UP000053070"/>
    </source>
</evidence>
<dbReference type="STRING" id="502682.BMF35_a0387"/>
<dbReference type="EMBL" id="LBHC01000002">
    <property type="protein sequence ID" value="KLE31340.1"/>
    <property type="molecule type" value="Genomic_DNA"/>
</dbReference>
<comment type="caution">
    <text evidence="1">The sequence shown here is derived from an EMBL/GenBank/DDBJ whole genome shotgun (WGS) entry which is preliminary data.</text>
</comment>
<dbReference type="AlphaFoldDB" id="A0A0G9MKX5"/>
<dbReference type="PATRIC" id="fig|502682.8.peg.1415"/>
<sequence>MGLAIDLNTLFETSDLWFLAAGASVGLVLGIWPHLRFRFERWKVERALAADGGAFARDRAALAMAEEEQPPPFRWPRLFFGLVLGAMSLAIPRLADSFENGFWLIPLAFLAIWAIDYGFGKLEERFWPDHVQKRDDDDSGLPEMDVPFDAKAGFAADMTVLGFIAIVAWAF</sequence>
<accession>A0A0G9MKX5</accession>
<gene>
    <name evidence="1" type="ORF">AAW01_06945</name>
</gene>